<feature type="transmembrane region" description="Helical" evidence="1">
    <location>
        <begin position="20"/>
        <end position="38"/>
    </location>
</feature>
<reference evidence="2" key="2">
    <citation type="journal article" date="2015" name="Genome Biol.">
        <title>Comparative genomics of Steinernema reveals deeply conserved gene regulatory networks.</title>
        <authorList>
            <person name="Dillman A.R."/>
            <person name="Macchietto M."/>
            <person name="Porter C.F."/>
            <person name="Rogers A."/>
            <person name="Williams B."/>
            <person name="Antoshechkin I."/>
            <person name="Lee M.M."/>
            <person name="Goodwin Z."/>
            <person name="Lu X."/>
            <person name="Lewis E.E."/>
            <person name="Goodrich-Blair H."/>
            <person name="Stock S.P."/>
            <person name="Adams B.J."/>
            <person name="Sternberg P.W."/>
            <person name="Mortazavi A."/>
        </authorList>
    </citation>
    <scope>NUCLEOTIDE SEQUENCE [LARGE SCALE GENOMIC DNA]</scope>
    <source>
        <strain evidence="2">ALL</strain>
    </source>
</reference>
<dbReference type="Gene3D" id="1.20.1070.10">
    <property type="entry name" value="Rhodopsin 7-helix transmembrane proteins"/>
    <property type="match status" value="1"/>
</dbReference>
<protein>
    <recommendedName>
        <fullName evidence="3">7TM GPCR serpentine receptor class x (Srx) domain-containing protein</fullName>
    </recommendedName>
</protein>
<reference evidence="2" key="3">
    <citation type="journal article" date="2019" name="G3 (Bethesda)">
        <title>Hybrid Assembly of the Genome of the Entomopathogenic Nematode Steinernema carpocapsae Identifies the X-Chromosome.</title>
        <authorList>
            <person name="Serra L."/>
            <person name="Macchietto M."/>
            <person name="Macias-Munoz A."/>
            <person name="McGill C.J."/>
            <person name="Rodriguez I.M."/>
            <person name="Rodriguez B."/>
            <person name="Murad R."/>
            <person name="Mortazavi A."/>
        </authorList>
    </citation>
    <scope>NUCLEOTIDE SEQUENCE</scope>
    <source>
        <strain evidence="2">ALL</strain>
    </source>
</reference>
<dbReference type="SUPFAM" id="SSF81321">
    <property type="entry name" value="Family A G protein-coupled receptor-like"/>
    <property type="match status" value="1"/>
</dbReference>
<dbReference type="InterPro" id="IPR019425">
    <property type="entry name" value="7TM_GPCR_serpentine_rcpt_Srt"/>
</dbReference>
<name>A0A4U5NFL6_STECR</name>
<sequence>MMYLGVIDILSQVIDGFINGYLLIIGAVFCTMPNFIYISGTFAFSIWCSQCGLCFSLALNRFLDTCGGKDLTDVLFSSYRTHIWCVLSVLYGLSMVIFPAPIVFTSIGGSWFYDPYFGYDNVTQVDRTQYYNPMMGINNVGITVLLFALYAGMIGKIYWQSRSVGGHVNIQKTISIFLQAAFICLLNAITALVYLYMQFRAAPEWLVVGSAITWQGSNGGPAFIYILFNKSIKRNVLRMFGFRRSMGEISDPG</sequence>
<organism evidence="2">
    <name type="scientific">Steinernema carpocapsae</name>
    <name type="common">Entomopathogenic nematode</name>
    <dbReference type="NCBI Taxonomy" id="34508"/>
    <lineage>
        <taxon>Eukaryota</taxon>
        <taxon>Metazoa</taxon>
        <taxon>Ecdysozoa</taxon>
        <taxon>Nematoda</taxon>
        <taxon>Chromadorea</taxon>
        <taxon>Rhabditida</taxon>
        <taxon>Tylenchina</taxon>
        <taxon>Panagrolaimomorpha</taxon>
        <taxon>Strongyloidoidea</taxon>
        <taxon>Steinernematidae</taxon>
        <taxon>Steinernema</taxon>
    </lineage>
</organism>
<proteinExistence type="predicted"/>
<keyword evidence="1" id="KW-1133">Transmembrane helix</keyword>
<dbReference type="AlphaFoldDB" id="A0A4U5NFL6"/>
<keyword evidence="1" id="KW-0812">Transmembrane</keyword>
<evidence type="ECO:0000313" key="2">
    <source>
        <dbReference type="EMBL" id="TKR81604.1"/>
    </source>
</evidence>
<feature type="transmembrane region" description="Helical" evidence="1">
    <location>
        <begin position="205"/>
        <end position="228"/>
    </location>
</feature>
<dbReference type="PANTHER" id="PTHR23021">
    <property type="entry name" value="SERPENTINE RECEPTOR, CLASS T"/>
    <property type="match status" value="1"/>
</dbReference>
<reference evidence="2" key="1">
    <citation type="submission" date="2013-11" db="EMBL/GenBank/DDBJ databases">
        <authorList>
            <person name="Sternberg P."/>
            <person name="Dillman A."/>
            <person name="Macchietto M."/>
        </authorList>
    </citation>
    <scope>NUCLEOTIDE SEQUENCE</scope>
    <source>
        <strain evidence="2">ALL</strain>
    </source>
</reference>
<dbReference type="Pfam" id="PF10321">
    <property type="entry name" value="7TM_GPCR_Srt"/>
    <property type="match status" value="1"/>
</dbReference>
<feature type="transmembrane region" description="Helical" evidence="1">
    <location>
        <begin position="176"/>
        <end position="199"/>
    </location>
</feature>
<dbReference type="PANTHER" id="PTHR23021:SF11">
    <property type="entry name" value="SERPENTINE RECEPTOR, CLASS T"/>
    <property type="match status" value="1"/>
</dbReference>
<evidence type="ECO:0008006" key="3">
    <source>
        <dbReference type="Google" id="ProtNLM"/>
    </source>
</evidence>
<evidence type="ECO:0000256" key="1">
    <source>
        <dbReference type="SAM" id="Phobius"/>
    </source>
</evidence>
<feature type="transmembrane region" description="Helical" evidence="1">
    <location>
        <begin position="84"/>
        <end position="113"/>
    </location>
</feature>
<gene>
    <name evidence="2" type="ORF">L596_015449</name>
</gene>
<dbReference type="EMBL" id="AZBU02000004">
    <property type="protein sequence ID" value="TKR81604.1"/>
    <property type="molecule type" value="Genomic_DNA"/>
</dbReference>
<keyword evidence="1" id="KW-0472">Membrane</keyword>
<feature type="transmembrane region" description="Helical" evidence="1">
    <location>
        <begin position="133"/>
        <end position="155"/>
    </location>
</feature>
<accession>A0A4U5NFL6</accession>
<dbReference type="OrthoDB" id="5873245at2759"/>
<comment type="caution">
    <text evidence="2">The sequence shown here is derived from an EMBL/GenBank/DDBJ whole genome shotgun (WGS) entry which is preliminary data.</text>
</comment>